<dbReference type="PANTHER" id="PTHR41259:SF1">
    <property type="entry name" value="DOUBLE-STRAND BREAK REPAIR RAD50 ATPASE, PUTATIVE-RELATED"/>
    <property type="match status" value="1"/>
</dbReference>
<accession>A0ABY4EI07</accession>
<sequence length="832" mass="98455">MLDIGLTGSQQIYETETWLAKERDEFFKPKGRNPQINRQLQKVKEAEKQWKQAEAEQAGYQTLLEKQENVKAQIESVTKEVNDLTFARHRTSQLLKVLPIIYEYYELRRQRNDTEIPSFPEQGKERYAQLKQLLLPLESEEQLLKKQIKEKTTAIAQVKEKLQTYTHLAEAKQISNDLSSYEEAVEKVEQLTLSNGKLQEEMREKLQGIEHGLTLNELKDYHFPFYLEETWREIKHSEAAIGLEEERLTEEEKDQKNHQQELQTRLNEIETNLLDQQQISEYNAALQNAYEVQRSSAADADLARWKQLISTRRQYVYLWWTAAVLFLIGGSSASVVYGSLLFFIIGVSLSFICMYAGIVMRRSVYELNNWVEERKPSSVNSGGKESLAAMKEKLKEHERLEPEWLFLQDRWNEERQKGMRLKERREQLLQRKRKQLARIHEQEERYPFLVGMDINYWEKLYHILVKLKAEEKDCEEISKEINALQNFINKIEEDALTFQSLNKWERNGQSVFQLLTDISEWVQSCERLEEQFHTLVQEELQDKEALKKVKEKSIPLVKKRQELFARAMADNEEAFYQQSRLYEQERSNAERENDLKGRLDQLLTMEEQREIDWENLPKESTLKFQVEEREDKLNQLEQKRMELHESLAEVKHSLSYLENSDKHSEYRHAFQVEKNYLNQLSKQWAVYETALNMLVKSKKVYQNKYLPQVITIASSYFQTLTSGKYMNIHLNKNEKHLVAEDTNGRFFIVSELSRGTNDQLYISLRLAVGEVLADTTGLPFIMDDAFVHFDETRLTNMLQVLNRFQEKHQVILFSFREDLSNYVRGSALQTLK</sequence>
<reference evidence="3 4" key="1">
    <citation type="submission" date="2022-04" db="EMBL/GenBank/DDBJ databases">
        <title>Halobacillus sp. isolated from saltern.</title>
        <authorList>
            <person name="Won M."/>
            <person name="Lee C.-M."/>
            <person name="Woen H.-Y."/>
            <person name="Kwon S.-W."/>
        </authorList>
    </citation>
    <scope>NUCLEOTIDE SEQUENCE [LARGE SCALE GENOMIC DNA]</scope>
    <source>
        <strain evidence="3 4">SSBR10-3</strain>
    </source>
</reference>
<dbReference type="EMBL" id="CP095073">
    <property type="protein sequence ID" value="UOQ43518.1"/>
    <property type="molecule type" value="Genomic_DNA"/>
</dbReference>
<dbReference type="RefSeq" id="WP_244708877.1">
    <property type="nucleotide sequence ID" value="NZ_CP095073.1"/>
</dbReference>
<gene>
    <name evidence="3" type="ORF">MUN89_16590</name>
</gene>
<protein>
    <recommendedName>
        <fullName evidence="5">DNA double-strand break repair Rad50 ATPase</fullName>
    </recommendedName>
</protein>
<evidence type="ECO:0000256" key="2">
    <source>
        <dbReference type="SAM" id="Phobius"/>
    </source>
</evidence>
<feature type="coiled-coil region" evidence="1">
    <location>
        <begin position="619"/>
        <end position="653"/>
    </location>
</feature>
<feature type="coiled-coil region" evidence="1">
    <location>
        <begin position="241"/>
        <end position="279"/>
    </location>
</feature>
<dbReference type="Proteomes" id="UP000831787">
    <property type="component" value="Chromosome"/>
</dbReference>
<feature type="coiled-coil region" evidence="1">
    <location>
        <begin position="141"/>
        <end position="201"/>
    </location>
</feature>
<proteinExistence type="predicted"/>
<evidence type="ECO:0000313" key="3">
    <source>
        <dbReference type="EMBL" id="UOQ43518.1"/>
    </source>
</evidence>
<evidence type="ECO:0000313" key="4">
    <source>
        <dbReference type="Proteomes" id="UP000831787"/>
    </source>
</evidence>
<dbReference type="InterPro" id="IPR027417">
    <property type="entry name" value="P-loop_NTPase"/>
</dbReference>
<organism evidence="3 4">
    <name type="scientific">Halobacillus salinarum</name>
    <dbReference type="NCBI Taxonomy" id="2932257"/>
    <lineage>
        <taxon>Bacteria</taxon>
        <taxon>Bacillati</taxon>
        <taxon>Bacillota</taxon>
        <taxon>Bacilli</taxon>
        <taxon>Bacillales</taxon>
        <taxon>Bacillaceae</taxon>
        <taxon>Halobacillus</taxon>
    </lineage>
</organism>
<evidence type="ECO:0008006" key="5">
    <source>
        <dbReference type="Google" id="ProtNLM"/>
    </source>
</evidence>
<keyword evidence="4" id="KW-1185">Reference proteome</keyword>
<keyword evidence="2" id="KW-0812">Transmembrane</keyword>
<evidence type="ECO:0000256" key="1">
    <source>
        <dbReference type="SAM" id="Coils"/>
    </source>
</evidence>
<feature type="transmembrane region" description="Helical" evidence="2">
    <location>
        <begin position="315"/>
        <end position="334"/>
    </location>
</feature>
<dbReference type="Gene3D" id="3.40.50.300">
    <property type="entry name" value="P-loop containing nucleotide triphosphate hydrolases"/>
    <property type="match status" value="1"/>
</dbReference>
<dbReference type="PANTHER" id="PTHR41259">
    <property type="entry name" value="DOUBLE-STRAND BREAK REPAIR RAD50 ATPASE, PUTATIVE-RELATED"/>
    <property type="match status" value="1"/>
</dbReference>
<name>A0ABY4EI07_9BACI</name>
<feature type="coiled-coil region" evidence="1">
    <location>
        <begin position="36"/>
        <end position="80"/>
    </location>
</feature>
<keyword evidence="1" id="KW-0175">Coiled coil</keyword>
<feature type="coiled-coil region" evidence="1">
    <location>
        <begin position="422"/>
        <end position="494"/>
    </location>
</feature>
<keyword evidence="2" id="KW-0472">Membrane</keyword>
<keyword evidence="2" id="KW-1133">Transmembrane helix</keyword>
<feature type="transmembrane region" description="Helical" evidence="2">
    <location>
        <begin position="340"/>
        <end position="360"/>
    </location>
</feature>